<reference evidence="2" key="2">
    <citation type="submission" date="2020-10" db="UniProtKB">
        <authorList>
            <consortium name="WormBaseParasite"/>
        </authorList>
    </citation>
    <scope>IDENTIFICATION</scope>
</reference>
<proteinExistence type="predicted"/>
<protein>
    <submittedName>
        <fullName evidence="2">F-box domain-containing protein</fullName>
    </submittedName>
</protein>
<reference evidence="1" key="1">
    <citation type="journal article" date="2013" name="Genetics">
        <title>The draft genome and transcriptome of Panagrellus redivivus are shaped by the harsh demands of a free-living lifestyle.</title>
        <authorList>
            <person name="Srinivasan J."/>
            <person name="Dillman A.R."/>
            <person name="Macchietto M.G."/>
            <person name="Heikkinen L."/>
            <person name="Lakso M."/>
            <person name="Fracchia K.M."/>
            <person name="Antoshechkin I."/>
            <person name="Mortazavi A."/>
            <person name="Wong G."/>
            <person name="Sternberg P.W."/>
        </authorList>
    </citation>
    <scope>NUCLEOTIDE SEQUENCE [LARGE SCALE GENOMIC DNA]</scope>
    <source>
        <strain evidence="1">MT8872</strain>
    </source>
</reference>
<name>A0A7E4ZZB1_PANRE</name>
<dbReference type="WBParaSite" id="Pan_g4487.t1">
    <property type="protein sequence ID" value="Pan_g4487.t1"/>
    <property type="gene ID" value="Pan_g4487"/>
</dbReference>
<evidence type="ECO:0000313" key="2">
    <source>
        <dbReference type="WBParaSite" id="Pan_g4487.t1"/>
    </source>
</evidence>
<keyword evidence="1" id="KW-1185">Reference proteome</keyword>
<dbReference type="AlphaFoldDB" id="A0A7E4ZZB1"/>
<dbReference type="Proteomes" id="UP000492821">
    <property type="component" value="Unassembled WGS sequence"/>
</dbReference>
<sequence length="225" mass="26077">MDNYYTPPAQSSFKLLDLEFPVLRDFLDVMPLKQLSSLHWSSEIIKSKSSFRGEIVYTLRVKTDEVNLYCYTKYSEILNCTSCISPCITLAVYMGPDISHEALLSKMEPQCYRVIDLDGHYHWNDVIGFLYTGIKWVRLVGNLNLPPVDMEEFFKILLSFKIHRIFFSHKGCSRPWSDVAFQAWSSVIGTDLEPMNYEFNHGAHVMKVPNGDTTMEVHIRFRVSN</sequence>
<organism evidence="1 2">
    <name type="scientific">Panagrellus redivivus</name>
    <name type="common">Microworm</name>
    <dbReference type="NCBI Taxonomy" id="6233"/>
    <lineage>
        <taxon>Eukaryota</taxon>
        <taxon>Metazoa</taxon>
        <taxon>Ecdysozoa</taxon>
        <taxon>Nematoda</taxon>
        <taxon>Chromadorea</taxon>
        <taxon>Rhabditida</taxon>
        <taxon>Tylenchina</taxon>
        <taxon>Panagrolaimomorpha</taxon>
        <taxon>Panagrolaimoidea</taxon>
        <taxon>Panagrolaimidae</taxon>
        <taxon>Panagrellus</taxon>
    </lineage>
</organism>
<evidence type="ECO:0000313" key="1">
    <source>
        <dbReference type="Proteomes" id="UP000492821"/>
    </source>
</evidence>
<accession>A0A7E4ZZB1</accession>